<proteinExistence type="predicted"/>
<evidence type="ECO:0000313" key="1">
    <source>
        <dbReference type="EMBL" id="CAB5221790.1"/>
    </source>
</evidence>
<protein>
    <submittedName>
        <fullName evidence="1">Uncharacterized protein</fullName>
    </submittedName>
</protein>
<accession>A0A6J7WVN7</accession>
<gene>
    <name evidence="1" type="ORF">UFOVP359_70</name>
</gene>
<name>A0A6J7WVN7_9CAUD</name>
<organism evidence="1">
    <name type="scientific">uncultured Caudovirales phage</name>
    <dbReference type="NCBI Taxonomy" id="2100421"/>
    <lineage>
        <taxon>Viruses</taxon>
        <taxon>Duplodnaviria</taxon>
        <taxon>Heunggongvirae</taxon>
        <taxon>Uroviricota</taxon>
        <taxon>Caudoviricetes</taxon>
        <taxon>Peduoviridae</taxon>
        <taxon>Maltschvirus</taxon>
        <taxon>Maltschvirus maltsch</taxon>
    </lineage>
</organism>
<reference evidence="1" key="1">
    <citation type="submission" date="2020-05" db="EMBL/GenBank/DDBJ databases">
        <authorList>
            <person name="Chiriac C."/>
            <person name="Salcher M."/>
            <person name="Ghai R."/>
            <person name="Kavagutti S V."/>
        </authorList>
    </citation>
    <scope>NUCLEOTIDE SEQUENCE</scope>
</reference>
<dbReference type="EMBL" id="LR798295">
    <property type="protein sequence ID" value="CAB5221790.1"/>
    <property type="molecule type" value="Genomic_DNA"/>
</dbReference>
<sequence length="392" mass="43804">MADRTGYLKDLIPGNRYRLVVEALTNTLDPIILPSIEFVVPPSPELISSYTPVGRKTERRLTGTKVTPTSPVAASTGTFNITHWSATDNGYSYRFWCNGGDYGKLQTGMKIRMVGGSTGSGISDYEDDHSYYDAFDYTVTAKTSTYIDTVVSSTVTNMTNGVSRALVPTDWCTQISGGHPRHQYSAVGSASNQRPSGWIRFYTDGRCLKTRNYQPNAASAQFYIPGIPANTISEQKSYTVWDVNVSVPENFPLYRNEVEGVVDVPLFVYKNFSTRTWHLLNHQAFVVTNYPPVYDAAAMDQLLYDRDDDDNPRRTGVPVNDTSLNINETSFNSSTGLPESKNQSKEYYFTVMRYKRNASGTWEGSWLQSENSEPTVTNPELIIWSQRASGVT</sequence>